<feature type="domain" description="P-type" evidence="4">
    <location>
        <begin position="74"/>
        <end position="119"/>
    </location>
</feature>
<sequence length="221" mass="24733">MQFVVLFIFASALVVSAQEGCSSCQECSEKIDCGYYGIGEDECELRSCMWCPGEIDSEEPWCFHPWQPVDEKQGVCAIDGGDRIECGYYGINKTECTDNNCCWEEGEENSQAPWCFMPGKVINTPECSGCDNCYKKYDCGYYGMTEEECAAKGCLWCEAENEPSCFYSYPIEQPAGCDVEDDVKKDCGYFGIEESECVNVNNCCWAQSDTAGVPWCYNPSK</sequence>
<reference evidence="5 6" key="1">
    <citation type="submission" date="2024-02" db="EMBL/GenBank/DDBJ databases">
        <authorList>
            <person name="Daric V."/>
            <person name="Darras S."/>
        </authorList>
    </citation>
    <scope>NUCLEOTIDE SEQUENCE [LARGE SCALE GENOMIC DNA]</scope>
</reference>
<dbReference type="InterPro" id="IPR000519">
    <property type="entry name" value="P_trefoil_dom"/>
</dbReference>
<feature type="disulfide bond" evidence="2">
    <location>
        <begin position="76"/>
        <end position="102"/>
    </location>
</feature>
<feature type="domain" description="P-type" evidence="4">
    <location>
        <begin position="125"/>
        <end position="169"/>
    </location>
</feature>
<keyword evidence="6" id="KW-1185">Reference proteome</keyword>
<evidence type="ECO:0000259" key="4">
    <source>
        <dbReference type="PROSITE" id="PS51448"/>
    </source>
</evidence>
<feature type="disulfide bond" evidence="2">
    <location>
        <begin position="33"/>
        <end position="48"/>
    </location>
</feature>
<comment type="caution">
    <text evidence="5">The sequence shown here is derived from an EMBL/GenBank/DDBJ whole genome shotgun (WGS) entry which is preliminary data.</text>
</comment>
<evidence type="ECO:0000313" key="6">
    <source>
        <dbReference type="Proteomes" id="UP001642483"/>
    </source>
</evidence>
<dbReference type="Pfam" id="PF00088">
    <property type="entry name" value="Trefoil"/>
    <property type="match status" value="4"/>
</dbReference>
<proteinExistence type="predicted"/>
<dbReference type="PANTHER" id="PTHR13826:SF14">
    <property type="entry name" value="TREFOIL FACTOR 2"/>
    <property type="match status" value="1"/>
</dbReference>
<keyword evidence="1 2" id="KW-1015">Disulfide bond</keyword>
<dbReference type="Proteomes" id="UP001642483">
    <property type="component" value="Unassembled WGS sequence"/>
</dbReference>
<feature type="signal peptide" evidence="3">
    <location>
        <begin position="1"/>
        <end position="17"/>
    </location>
</feature>
<keyword evidence="3" id="KW-0732">Signal</keyword>
<evidence type="ECO:0000256" key="2">
    <source>
        <dbReference type="PROSITE-ProRule" id="PRU00779"/>
    </source>
</evidence>
<feature type="disulfide bond" evidence="2">
    <location>
        <begin position="139"/>
        <end position="154"/>
    </location>
</feature>
<gene>
    <name evidence="5" type="ORF">CVLEPA_LOCUS20523</name>
</gene>
<dbReference type="InterPro" id="IPR044913">
    <property type="entry name" value="P_trefoil_dom_sf"/>
</dbReference>
<dbReference type="InterPro" id="IPR017994">
    <property type="entry name" value="P_trefoil_chordata"/>
</dbReference>
<comment type="caution">
    <text evidence="2">Lacks conserved residue(s) required for the propagation of feature annotation.</text>
</comment>
<feature type="chain" id="PRO_5045941285" description="P-type domain-containing protein" evidence="3">
    <location>
        <begin position="18"/>
        <end position="221"/>
    </location>
</feature>
<accession>A0ABP0G9P4</accession>
<evidence type="ECO:0000256" key="1">
    <source>
        <dbReference type="ARBA" id="ARBA00023157"/>
    </source>
</evidence>
<dbReference type="PANTHER" id="PTHR13826">
    <property type="entry name" value="INTESTINAL TREFOIL FACTOR-RELATED"/>
    <property type="match status" value="1"/>
</dbReference>
<dbReference type="EMBL" id="CAWYQH010000108">
    <property type="protein sequence ID" value="CAK8688520.1"/>
    <property type="molecule type" value="Genomic_DNA"/>
</dbReference>
<dbReference type="SUPFAM" id="SSF57492">
    <property type="entry name" value="Trefoil"/>
    <property type="match status" value="4"/>
</dbReference>
<feature type="domain" description="P-type" evidence="4">
    <location>
        <begin position="22"/>
        <end position="66"/>
    </location>
</feature>
<name>A0ABP0G9P4_CLALP</name>
<evidence type="ECO:0000313" key="5">
    <source>
        <dbReference type="EMBL" id="CAK8688520.1"/>
    </source>
</evidence>
<dbReference type="Gene3D" id="4.10.110.10">
    <property type="entry name" value="Spasmolytic Protein, domain 1"/>
    <property type="match status" value="4"/>
</dbReference>
<feature type="domain" description="P-type" evidence="4">
    <location>
        <begin position="175"/>
        <end position="220"/>
    </location>
</feature>
<organism evidence="5 6">
    <name type="scientific">Clavelina lepadiformis</name>
    <name type="common">Light-bulb sea squirt</name>
    <name type="synonym">Ascidia lepadiformis</name>
    <dbReference type="NCBI Taxonomy" id="159417"/>
    <lineage>
        <taxon>Eukaryota</taxon>
        <taxon>Metazoa</taxon>
        <taxon>Chordata</taxon>
        <taxon>Tunicata</taxon>
        <taxon>Ascidiacea</taxon>
        <taxon>Aplousobranchia</taxon>
        <taxon>Clavelinidae</taxon>
        <taxon>Clavelina</taxon>
    </lineage>
</organism>
<dbReference type="CDD" id="cd00111">
    <property type="entry name" value="Trefoil"/>
    <property type="match status" value="4"/>
</dbReference>
<protein>
    <recommendedName>
        <fullName evidence="4">P-type domain-containing protein</fullName>
    </recommendedName>
</protein>
<dbReference type="PROSITE" id="PS51448">
    <property type="entry name" value="P_TREFOIL_2"/>
    <property type="match status" value="4"/>
</dbReference>
<evidence type="ECO:0000256" key="3">
    <source>
        <dbReference type="SAM" id="SignalP"/>
    </source>
</evidence>
<dbReference type="SMART" id="SM00018">
    <property type="entry name" value="PD"/>
    <property type="match status" value="4"/>
</dbReference>
<feature type="disulfide bond" evidence="2">
    <location>
        <begin position="86"/>
        <end position="101"/>
    </location>
</feature>